<evidence type="ECO:0000256" key="5">
    <source>
        <dbReference type="ARBA" id="ARBA00022842"/>
    </source>
</evidence>
<dbReference type="RefSeq" id="WP_130429970.1">
    <property type="nucleotide sequence ID" value="NZ_SHKP01000004.1"/>
</dbReference>
<evidence type="ECO:0000256" key="3">
    <source>
        <dbReference type="ARBA" id="ARBA00022723"/>
    </source>
</evidence>
<keyword evidence="6" id="KW-0800">Toxin</keyword>
<dbReference type="GO" id="GO:0090729">
    <property type="term" value="F:toxin activity"/>
    <property type="evidence" value="ECO:0007669"/>
    <property type="project" value="UniProtKB-KW"/>
</dbReference>
<comment type="function">
    <text evidence="6">Toxic component of a toxin-antitoxin (TA) system. An RNase.</text>
</comment>
<sequence>MSAPGPRLYVAEPPVVYALRPPVVVDCSAIAAILFQEPLRDEAQIRIEGKALHAPSLLDSEVASVALKKARQDWPAESISAAIDCYLDQAIELHRGDVSLQLELALRFELSAYDAAYLALAVQLRAPLVTFDRRLGEAAQRALGEL</sequence>
<dbReference type="EC" id="3.1.-.-" evidence="6"/>
<name>A0A4V2FUI3_9BURK</name>
<evidence type="ECO:0000259" key="7">
    <source>
        <dbReference type="Pfam" id="PF01850"/>
    </source>
</evidence>
<keyword evidence="4 6" id="KW-0378">Hydrolase</keyword>
<dbReference type="Pfam" id="PF01850">
    <property type="entry name" value="PIN"/>
    <property type="match status" value="1"/>
</dbReference>
<evidence type="ECO:0000256" key="6">
    <source>
        <dbReference type="HAMAP-Rule" id="MF_00265"/>
    </source>
</evidence>
<keyword evidence="1 6" id="KW-1277">Toxin-antitoxin system</keyword>
<evidence type="ECO:0000256" key="4">
    <source>
        <dbReference type="ARBA" id="ARBA00022801"/>
    </source>
</evidence>
<dbReference type="InterPro" id="IPR002716">
    <property type="entry name" value="PIN_dom"/>
</dbReference>
<dbReference type="InterPro" id="IPR044153">
    <property type="entry name" value="PIN_Pae0151-like"/>
</dbReference>
<protein>
    <recommendedName>
        <fullName evidence="6">Ribonuclease VapC</fullName>
        <shortName evidence="6">RNase VapC</shortName>
        <ecNumber evidence="6">3.1.-.-</ecNumber>
    </recommendedName>
    <alternativeName>
        <fullName evidence="6">Toxin VapC</fullName>
    </alternativeName>
</protein>
<proteinExistence type="inferred from homology"/>
<evidence type="ECO:0000313" key="8">
    <source>
        <dbReference type="EMBL" id="RZU02186.1"/>
    </source>
</evidence>
<comment type="cofactor">
    <cofactor evidence="6">
        <name>Mg(2+)</name>
        <dbReference type="ChEBI" id="CHEBI:18420"/>
    </cofactor>
</comment>
<dbReference type="Proteomes" id="UP000293671">
    <property type="component" value="Unassembled WGS sequence"/>
</dbReference>
<evidence type="ECO:0000313" key="9">
    <source>
        <dbReference type="Proteomes" id="UP000293671"/>
    </source>
</evidence>
<dbReference type="Gene3D" id="3.40.50.1010">
    <property type="entry name" value="5'-nuclease"/>
    <property type="match status" value="1"/>
</dbReference>
<comment type="caution">
    <text evidence="8">The sequence shown here is derived from an EMBL/GenBank/DDBJ whole genome shotgun (WGS) entry which is preliminary data.</text>
</comment>
<reference evidence="8 9" key="1">
    <citation type="submission" date="2019-02" db="EMBL/GenBank/DDBJ databases">
        <title>Genomic Encyclopedia of Type Strains, Phase IV (KMG-IV): sequencing the most valuable type-strain genomes for metagenomic binning, comparative biology and taxonomic classification.</title>
        <authorList>
            <person name="Goeker M."/>
        </authorList>
    </citation>
    <scope>NUCLEOTIDE SEQUENCE [LARGE SCALE GENOMIC DNA]</scope>
    <source>
        <strain evidence="8 9">DSM 19570</strain>
    </source>
</reference>
<evidence type="ECO:0000256" key="1">
    <source>
        <dbReference type="ARBA" id="ARBA00022649"/>
    </source>
</evidence>
<dbReference type="InterPro" id="IPR022907">
    <property type="entry name" value="VapC_family"/>
</dbReference>
<dbReference type="PANTHER" id="PTHR35901:SF1">
    <property type="entry name" value="EXONUCLEASE VAPC9"/>
    <property type="match status" value="1"/>
</dbReference>
<gene>
    <name evidence="6" type="primary">vapC</name>
    <name evidence="8" type="ORF">EV670_0207</name>
</gene>
<dbReference type="OrthoDB" id="328160at2"/>
<keyword evidence="9" id="KW-1185">Reference proteome</keyword>
<dbReference type="CDD" id="cd09873">
    <property type="entry name" value="PIN_Pae0151-like"/>
    <property type="match status" value="1"/>
</dbReference>
<comment type="similarity">
    <text evidence="6">Belongs to the PINc/VapC protein family.</text>
</comment>
<dbReference type="InterPro" id="IPR051619">
    <property type="entry name" value="TypeII_TA_RNase_PINc/VapC"/>
</dbReference>
<keyword evidence="2 6" id="KW-0540">Nuclease</keyword>
<dbReference type="HAMAP" id="MF_00265">
    <property type="entry name" value="VapC_Nob1"/>
    <property type="match status" value="1"/>
</dbReference>
<organism evidence="8 9">
    <name type="scientific">Rivibacter subsaxonicus</name>
    <dbReference type="NCBI Taxonomy" id="457575"/>
    <lineage>
        <taxon>Bacteria</taxon>
        <taxon>Pseudomonadati</taxon>
        <taxon>Pseudomonadota</taxon>
        <taxon>Betaproteobacteria</taxon>
        <taxon>Burkholderiales</taxon>
        <taxon>Rivibacter</taxon>
    </lineage>
</organism>
<dbReference type="SUPFAM" id="SSF88723">
    <property type="entry name" value="PIN domain-like"/>
    <property type="match status" value="1"/>
</dbReference>
<keyword evidence="3 6" id="KW-0479">Metal-binding</keyword>
<keyword evidence="5 6" id="KW-0460">Magnesium</keyword>
<dbReference type="GO" id="GO:0016787">
    <property type="term" value="F:hydrolase activity"/>
    <property type="evidence" value="ECO:0007669"/>
    <property type="project" value="UniProtKB-KW"/>
</dbReference>
<dbReference type="GO" id="GO:0004540">
    <property type="term" value="F:RNA nuclease activity"/>
    <property type="evidence" value="ECO:0007669"/>
    <property type="project" value="InterPro"/>
</dbReference>
<dbReference type="GO" id="GO:0000287">
    <property type="term" value="F:magnesium ion binding"/>
    <property type="evidence" value="ECO:0007669"/>
    <property type="project" value="UniProtKB-UniRule"/>
</dbReference>
<feature type="domain" description="PIN" evidence="7">
    <location>
        <begin position="23"/>
        <end position="139"/>
    </location>
</feature>
<dbReference type="EMBL" id="SHKP01000004">
    <property type="protein sequence ID" value="RZU02186.1"/>
    <property type="molecule type" value="Genomic_DNA"/>
</dbReference>
<feature type="binding site" evidence="6">
    <location>
        <position position="26"/>
    </location>
    <ligand>
        <name>Mg(2+)</name>
        <dbReference type="ChEBI" id="CHEBI:18420"/>
    </ligand>
</feature>
<dbReference type="InterPro" id="IPR029060">
    <property type="entry name" value="PIN-like_dom_sf"/>
</dbReference>
<dbReference type="PANTHER" id="PTHR35901">
    <property type="entry name" value="RIBONUCLEASE VAPC3"/>
    <property type="match status" value="1"/>
</dbReference>
<dbReference type="AlphaFoldDB" id="A0A4V2FUI3"/>
<accession>A0A4V2FUI3</accession>
<evidence type="ECO:0000256" key="2">
    <source>
        <dbReference type="ARBA" id="ARBA00022722"/>
    </source>
</evidence>
<feature type="binding site" evidence="6">
    <location>
        <position position="114"/>
    </location>
    <ligand>
        <name>Mg(2+)</name>
        <dbReference type="ChEBI" id="CHEBI:18420"/>
    </ligand>
</feature>